<protein>
    <submittedName>
        <fullName evidence="2">Uncharacterized protein</fullName>
    </submittedName>
</protein>
<feature type="compositionally biased region" description="Basic and acidic residues" evidence="1">
    <location>
        <begin position="772"/>
        <end position="787"/>
    </location>
</feature>
<keyword evidence="3" id="KW-1185">Reference proteome</keyword>
<organism evidence="2 3">
    <name type="scientific">Triparma laevis f. longispina</name>
    <dbReference type="NCBI Taxonomy" id="1714387"/>
    <lineage>
        <taxon>Eukaryota</taxon>
        <taxon>Sar</taxon>
        <taxon>Stramenopiles</taxon>
        <taxon>Ochrophyta</taxon>
        <taxon>Bolidophyceae</taxon>
        <taxon>Parmales</taxon>
        <taxon>Triparmaceae</taxon>
        <taxon>Triparma</taxon>
    </lineage>
</organism>
<evidence type="ECO:0000313" key="3">
    <source>
        <dbReference type="Proteomes" id="UP001165122"/>
    </source>
</evidence>
<accession>A0A9W7FP26</accession>
<sequence>MSFHHPSLLHYKLDLDASRKSLSTVKSELSKSEKNVEKKRKEYSEALQFLHKSGCFCKSLKLYGPSSLSPDKITTHRPRLCNCDIKKNRDTLTDGGSWNAGTRGLPMNVENTRKLAGKAHAIYVGTKKQITYLQKSVRTWKLEVVKKTQKLESKKEELEMQSTGALVEYFDDLEEDDEERYKELQTLTSQINLLNLEEEDFPIKLVFLDKSASMSFSNTSLKALEICFNKSSDIKSGTCLVVLLAGIGESQYFLHRPRFEGPQINFESIELGCSTWFNEPIYLILSELAQQITNVFHDRDASAFDQPPVSVICVTDGMDNQSVSELQDIRALSSAIGGINDGEGNRMYQPLGSWTKRDRERMKGEGGEGGIIPVWLVWCAIGSGSSNLLKQGNKQIAVVDCTYEIDAAAGPSTTSTDLEDGKIEIGSLVTVKTKRGEWVVTRTWEVDVFMDAEADAELQVGVEAEGLQKTVYLDLQNLSGNNSIKAILKSSIELAINKKIGHTSAKPKPSNHLTALALVNQVMCDTGSVLKHVTPKGIVPLAAGQKFITEEFKMFISAENPQPGRKPFNIKSIDYYPVADDFVEKLLAKLGEVAWKLHSVDSLSPCKKLVVAVVTSLLREEDVHWAALSDLCNGGEETRRAALVGAAAKLGMVLGDGLESTEKLRRLSWSLDSILQFFFKTGLIRRNWSHGFQLVERHRPSLMASLNVMKGPSDRVMKLGKSNYLSSRRNTLPVLAGAVRGEERRLARRATIMSMKKEEEWKWTGSGNWRGDSSKETEHQEEEEKTKTHVVQKVRGAHFLSEKIRPDSSGTARKLSGTSSTSSGTGSFRKLSWGSSSSGG</sequence>
<feature type="compositionally biased region" description="Low complexity" evidence="1">
    <location>
        <begin position="816"/>
        <end position="827"/>
    </location>
</feature>
<dbReference type="OrthoDB" id="200535at2759"/>
<dbReference type="Proteomes" id="UP001165122">
    <property type="component" value="Unassembled WGS sequence"/>
</dbReference>
<evidence type="ECO:0000256" key="1">
    <source>
        <dbReference type="SAM" id="MobiDB-lite"/>
    </source>
</evidence>
<comment type="caution">
    <text evidence="2">The sequence shown here is derived from an EMBL/GenBank/DDBJ whole genome shotgun (WGS) entry which is preliminary data.</text>
</comment>
<reference evidence="3" key="1">
    <citation type="journal article" date="2023" name="Commun. Biol.">
        <title>Genome analysis of Parmales, the sister group of diatoms, reveals the evolutionary specialization of diatoms from phago-mixotrophs to photoautotrophs.</title>
        <authorList>
            <person name="Ban H."/>
            <person name="Sato S."/>
            <person name="Yoshikawa S."/>
            <person name="Yamada K."/>
            <person name="Nakamura Y."/>
            <person name="Ichinomiya M."/>
            <person name="Sato N."/>
            <person name="Blanc-Mathieu R."/>
            <person name="Endo H."/>
            <person name="Kuwata A."/>
            <person name="Ogata H."/>
        </authorList>
    </citation>
    <scope>NUCLEOTIDE SEQUENCE [LARGE SCALE GENOMIC DNA]</scope>
    <source>
        <strain evidence="3">NIES 3700</strain>
    </source>
</reference>
<evidence type="ECO:0000313" key="2">
    <source>
        <dbReference type="EMBL" id="GMI15599.1"/>
    </source>
</evidence>
<dbReference type="EMBL" id="BRXW01000234">
    <property type="protein sequence ID" value="GMI15599.1"/>
    <property type="molecule type" value="Genomic_DNA"/>
</dbReference>
<feature type="region of interest" description="Disordered" evidence="1">
    <location>
        <begin position="763"/>
        <end position="840"/>
    </location>
</feature>
<dbReference type="AlphaFoldDB" id="A0A9W7FP26"/>
<proteinExistence type="predicted"/>
<name>A0A9W7FP26_9STRA</name>
<gene>
    <name evidence="2" type="ORF">TrLO_g14954</name>
</gene>